<organism evidence="3 4">
    <name type="scientific">Tanacetum coccineum</name>
    <dbReference type="NCBI Taxonomy" id="301880"/>
    <lineage>
        <taxon>Eukaryota</taxon>
        <taxon>Viridiplantae</taxon>
        <taxon>Streptophyta</taxon>
        <taxon>Embryophyta</taxon>
        <taxon>Tracheophyta</taxon>
        <taxon>Spermatophyta</taxon>
        <taxon>Magnoliopsida</taxon>
        <taxon>eudicotyledons</taxon>
        <taxon>Gunneridae</taxon>
        <taxon>Pentapetalae</taxon>
        <taxon>asterids</taxon>
        <taxon>campanulids</taxon>
        <taxon>Asterales</taxon>
        <taxon>Asteraceae</taxon>
        <taxon>Asteroideae</taxon>
        <taxon>Anthemideae</taxon>
        <taxon>Anthemidinae</taxon>
        <taxon>Tanacetum</taxon>
    </lineage>
</organism>
<feature type="region of interest" description="Disordered" evidence="1">
    <location>
        <begin position="474"/>
        <end position="502"/>
    </location>
</feature>
<dbReference type="Proteomes" id="UP001151760">
    <property type="component" value="Unassembled WGS sequence"/>
</dbReference>
<feature type="compositionally biased region" description="Basic and acidic residues" evidence="1">
    <location>
        <begin position="515"/>
        <end position="526"/>
    </location>
</feature>
<feature type="domain" description="Retrotransposon gag" evidence="2">
    <location>
        <begin position="171"/>
        <end position="209"/>
    </location>
</feature>
<keyword evidence="3" id="KW-0548">Nucleotidyltransferase</keyword>
<dbReference type="PANTHER" id="PTHR33223:SF11">
    <property type="entry name" value="ELEMENT PROTEIN, PUTATIVE-RELATED"/>
    <property type="match status" value="1"/>
</dbReference>
<proteinExistence type="predicted"/>
<evidence type="ECO:0000256" key="1">
    <source>
        <dbReference type="SAM" id="MobiDB-lite"/>
    </source>
</evidence>
<accession>A0ABQ5D0Y3</accession>
<evidence type="ECO:0000313" key="3">
    <source>
        <dbReference type="EMBL" id="GJT32648.1"/>
    </source>
</evidence>
<feature type="compositionally biased region" description="Low complexity" evidence="1">
    <location>
        <begin position="349"/>
        <end position="360"/>
    </location>
</feature>
<keyword evidence="4" id="KW-1185">Reference proteome</keyword>
<sequence length="586" mass="67647">MSPRISRWGKLEGDSFSGDILGRQGKAHIVLVKHLSATVEGFPGLSRATCLPGNSEKSLGKSLQIILVKTFLGDMSPGIEDVEPKQIILDPDDQPMWESAKTVAPTPNSAIIQLDVDDNFVINSTHLKMILENKFDGYLRADPHDHIREFLAICDMFKYGETHSEAVKLLIFPFSLCDEAKTWFNELNEESITSWEQMRRAFINRFFPPSLFNRILLEIRNEPSQEILDIIVGGIFLYKSPNQAFQFFEDKVLFKLDWSNKTKNEHHQKSVAFADGSNSNNDNSRLMENMKDLTMKMDSQIICLNEELQDIRNKYNELREGNTSKNHLNDDTPMCKRHEANYIQSEGYQNQNSHDSYSHQSDYDPNDSEKSLTELNNDVRNDLKDFKRCARSMRTVHWKLFTRDDGKTTGVLPNKESKTVNQEPQSKTDLEKSITKFLDGQRVTNMFFKNNVNDIIIKMKKNEKNFQTKIKNMERKMDEWSKSQNVSSKQTDRTEPPPPQAHIEHVNAVFTGSEKSNDSSKIKKDPPPPIIVNNKIKKDKPIKTSKKGYHMVKTIEYPFREYIPKTPYPQRLNVDHSHLNRIIKVS</sequence>
<keyword evidence="3" id="KW-0695">RNA-directed DNA polymerase</keyword>
<dbReference type="Pfam" id="PF03732">
    <property type="entry name" value="Retrotrans_gag"/>
    <property type="match status" value="1"/>
</dbReference>
<reference evidence="3" key="1">
    <citation type="journal article" date="2022" name="Int. J. Mol. Sci.">
        <title>Draft Genome of Tanacetum Coccineum: Genomic Comparison of Closely Related Tanacetum-Family Plants.</title>
        <authorList>
            <person name="Yamashiro T."/>
            <person name="Shiraishi A."/>
            <person name="Nakayama K."/>
            <person name="Satake H."/>
        </authorList>
    </citation>
    <scope>NUCLEOTIDE SEQUENCE</scope>
</reference>
<feature type="compositionally biased region" description="Basic and acidic residues" evidence="1">
    <location>
        <begin position="367"/>
        <end position="376"/>
    </location>
</feature>
<dbReference type="InterPro" id="IPR005162">
    <property type="entry name" value="Retrotrans_gag_dom"/>
</dbReference>
<evidence type="ECO:0000259" key="2">
    <source>
        <dbReference type="Pfam" id="PF03732"/>
    </source>
</evidence>
<feature type="region of interest" description="Disordered" evidence="1">
    <location>
        <begin position="406"/>
        <end position="428"/>
    </location>
</feature>
<protein>
    <submittedName>
        <fullName evidence="3">Reverse transcriptase domain-containing protein</fullName>
    </submittedName>
</protein>
<feature type="region of interest" description="Disordered" evidence="1">
    <location>
        <begin position="513"/>
        <end position="532"/>
    </location>
</feature>
<gene>
    <name evidence="3" type="ORF">Tco_0923067</name>
</gene>
<dbReference type="PANTHER" id="PTHR33223">
    <property type="entry name" value="CCHC-TYPE DOMAIN-CONTAINING PROTEIN"/>
    <property type="match status" value="1"/>
</dbReference>
<reference evidence="3" key="2">
    <citation type="submission" date="2022-01" db="EMBL/GenBank/DDBJ databases">
        <authorList>
            <person name="Yamashiro T."/>
            <person name="Shiraishi A."/>
            <person name="Satake H."/>
            <person name="Nakayama K."/>
        </authorList>
    </citation>
    <scope>NUCLEOTIDE SEQUENCE</scope>
</reference>
<keyword evidence="3" id="KW-0808">Transferase</keyword>
<evidence type="ECO:0000313" key="4">
    <source>
        <dbReference type="Proteomes" id="UP001151760"/>
    </source>
</evidence>
<comment type="caution">
    <text evidence="3">The sequence shown here is derived from an EMBL/GenBank/DDBJ whole genome shotgun (WGS) entry which is preliminary data.</text>
</comment>
<name>A0ABQ5D0Y3_9ASTR</name>
<dbReference type="GO" id="GO:0003964">
    <property type="term" value="F:RNA-directed DNA polymerase activity"/>
    <property type="evidence" value="ECO:0007669"/>
    <property type="project" value="UniProtKB-KW"/>
</dbReference>
<dbReference type="EMBL" id="BQNB010014809">
    <property type="protein sequence ID" value="GJT32648.1"/>
    <property type="molecule type" value="Genomic_DNA"/>
</dbReference>
<feature type="region of interest" description="Disordered" evidence="1">
    <location>
        <begin position="349"/>
        <end position="376"/>
    </location>
</feature>